<organism evidence="2">
    <name type="scientific">Schmidtea mediterranea</name>
    <name type="common">Freshwater planarian flatworm</name>
    <dbReference type="NCBI Taxonomy" id="79327"/>
    <lineage>
        <taxon>Eukaryota</taxon>
        <taxon>Metazoa</taxon>
        <taxon>Spiralia</taxon>
        <taxon>Lophotrochozoa</taxon>
        <taxon>Platyhelminthes</taxon>
        <taxon>Rhabditophora</taxon>
        <taxon>Seriata</taxon>
        <taxon>Tricladida</taxon>
        <taxon>Continenticola</taxon>
        <taxon>Geoplanoidea</taxon>
        <taxon>Dugesiidae</taxon>
        <taxon>Schmidtea</taxon>
    </lineage>
</organism>
<feature type="signal peptide" evidence="1">
    <location>
        <begin position="1"/>
        <end position="20"/>
    </location>
</feature>
<name>V9XMR8_SCHMD</name>
<dbReference type="AlphaFoldDB" id="V9XMR8"/>
<accession>V9XMR8</accession>
<reference evidence="2" key="1">
    <citation type="submission" date="2013-10" db="EMBL/GenBank/DDBJ databases">
        <title>Expression cloning of novel planarian secreted proteins by a yeast-based Signal Sequence Trap screen.</title>
        <authorList>
            <person name="Rossi A."/>
        </authorList>
    </citation>
    <scope>NUCLEOTIDE SEQUENCE</scope>
</reference>
<evidence type="ECO:0000313" key="2">
    <source>
        <dbReference type="EMBL" id="AHD24740.1"/>
    </source>
</evidence>
<proteinExistence type="evidence at transcript level"/>
<protein>
    <submittedName>
        <fullName evidence="2">X1.A.C4.1</fullName>
    </submittedName>
</protein>
<keyword evidence="1" id="KW-0732">Signal</keyword>
<dbReference type="EMBL" id="KF730683">
    <property type="protein sequence ID" value="AHD24740.1"/>
    <property type="molecule type" value="mRNA"/>
</dbReference>
<sequence>MEIIKIHLLVILSLLWIIEAKPRDDLIEMKKQIRNQEFLDDINSFLKENYSGVIEKLKTSKSVRECRDDSHTFFMIANDHCYSNYEKQVLKDLCRYIILPKLYRKWLFSCNREE</sequence>
<evidence type="ECO:0000256" key="1">
    <source>
        <dbReference type="SAM" id="SignalP"/>
    </source>
</evidence>
<feature type="chain" id="PRO_5004784120" evidence="1">
    <location>
        <begin position="21"/>
        <end position="114"/>
    </location>
</feature>